<dbReference type="Proteomes" id="UP000051886">
    <property type="component" value="Unassembled WGS sequence"/>
</dbReference>
<name>A0A0R2LPN3_9LACO</name>
<keyword evidence="3" id="KW-1185">Reference proteome</keyword>
<evidence type="ECO:0000313" key="3">
    <source>
        <dbReference type="Proteomes" id="UP000051886"/>
    </source>
</evidence>
<keyword evidence="1" id="KW-0472">Membrane</keyword>
<dbReference type="RefSeq" id="WP_017868282.1">
    <property type="nucleotide sequence ID" value="NZ_BJYB01000007.1"/>
</dbReference>
<sequence>MKIILSLIIVLLVAILVIFLIKKRKDSQLKKKQKEYEYLVTKSMKESLGQVKVAGFNGSEVSFDSATISPVSKVWGLNVVVFDYSFFAIDLDKEKVNYIRKELKSMLEKFAREKNLMMDNGRCPLVVSDMWSREGKLNVEVAYLINEETLGYVHDLKRIDNNK</sequence>
<dbReference type="AlphaFoldDB" id="A0A0R2LPN3"/>
<evidence type="ECO:0000256" key="1">
    <source>
        <dbReference type="SAM" id="Phobius"/>
    </source>
</evidence>
<accession>A0A0R2LPN3</accession>
<dbReference type="EMBL" id="JQCN01000017">
    <property type="protein sequence ID" value="KRO01085.1"/>
    <property type="molecule type" value="Genomic_DNA"/>
</dbReference>
<keyword evidence="1" id="KW-1133">Transmembrane helix</keyword>
<comment type="caution">
    <text evidence="2">The sequence shown here is derived from an EMBL/GenBank/DDBJ whole genome shotgun (WGS) entry which is preliminary data.</text>
</comment>
<gene>
    <name evidence="2" type="ORF">IV66_GL001265</name>
</gene>
<dbReference type="OrthoDB" id="2146119at2"/>
<keyword evidence="1" id="KW-0812">Transmembrane</keyword>
<protein>
    <submittedName>
        <fullName evidence="2">Uncharacterized protein</fullName>
    </submittedName>
</protein>
<evidence type="ECO:0000313" key="2">
    <source>
        <dbReference type="EMBL" id="KRO01085.1"/>
    </source>
</evidence>
<reference evidence="2 3" key="1">
    <citation type="journal article" date="2015" name="Genome Announc.">
        <title>Expanding the biotechnology potential of lactobacilli through comparative genomics of 213 strains and associated genera.</title>
        <authorList>
            <person name="Sun Z."/>
            <person name="Harris H.M."/>
            <person name="McCann A."/>
            <person name="Guo C."/>
            <person name="Argimon S."/>
            <person name="Zhang W."/>
            <person name="Yang X."/>
            <person name="Jeffery I.B."/>
            <person name="Cooney J.C."/>
            <person name="Kagawa T.F."/>
            <person name="Liu W."/>
            <person name="Song Y."/>
            <person name="Salvetti E."/>
            <person name="Wrobel A."/>
            <person name="Rasinkangas P."/>
            <person name="Parkhill J."/>
            <person name="Rea M.C."/>
            <person name="O'Sullivan O."/>
            <person name="Ritari J."/>
            <person name="Douillard F.P."/>
            <person name="Paul Ross R."/>
            <person name="Yang R."/>
            <person name="Briner A.E."/>
            <person name="Felis G.E."/>
            <person name="de Vos W.M."/>
            <person name="Barrangou R."/>
            <person name="Klaenhammer T.R."/>
            <person name="Caufield P.W."/>
            <person name="Cui Y."/>
            <person name="Zhang H."/>
            <person name="O'Toole P.W."/>
        </authorList>
    </citation>
    <scope>NUCLEOTIDE SEQUENCE [LARGE SCALE GENOMIC DNA]</scope>
    <source>
        <strain evidence="2 3">NBRC 103219</strain>
    </source>
</reference>
<dbReference type="STRING" id="449659.IV66_GL001265"/>
<organism evidence="2 3">
    <name type="scientific">Ligilactobacillus pobuzihii</name>
    <dbReference type="NCBI Taxonomy" id="449659"/>
    <lineage>
        <taxon>Bacteria</taxon>
        <taxon>Bacillati</taxon>
        <taxon>Bacillota</taxon>
        <taxon>Bacilli</taxon>
        <taxon>Lactobacillales</taxon>
        <taxon>Lactobacillaceae</taxon>
        <taxon>Ligilactobacillus</taxon>
    </lineage>
</organism>
<feature type="transmembrane region" description="Helical" evidence="1">
    <location>
        <begin position="6"/>
        <end position="22"/>
    </location>
</feature>
<proteinExistence type="predicted"/>
<dbReference type="PATRIC" id="fig|449659.4.peg.1282"/>